<evidence type="ECO:0000256" key="1">
    <source>
        <dbReference type="SAM" id="Phobius"/>
    </source>
</evidence>
<dbReference type="Gene3D" id="1.10.10.10">
    <property type="entry name" value="Winged helix-like DNA-binding domain superfamily/Winged helix DNA-binding domain"/>
    <property type="match status" value="1"/>
</dbReference>
<dbReference type="AlphaFoldDB" id="A0A3B7MWB8"/>
<dbReference type="GO" id="GO:0006355">
    <property type="term" value="P:regulation of DNA-templated transcription"/>
    <property type="evidence" value="ECO:0007669"/>
    <property type="project" value="InterPro"/>
</dbReference>
<dbReference type="PROSITE" id="PS00622">
    <property type="entry name" value="HTH_LUXR_1"/>
    <property type="match status" value="1"/>
</dbReference>
<sequence>MSTSCLKKQLPLFTPYEMYKRHWLSALLILVIYLPATSQTRPASTPCAMLTYHPGDYDSVYAVCRQAAPDNVHRICNAFLSGHGIRKCPEELARFCKHVKDRCQKEDNRSLYRRMALVEKSIQLKCQKVPPEKADKEFEALYKDYTKEGDLSAALEALFELAQYQHRTSRNIQAIKVLFFAEKMVVRYGLQQDISFQAILHKIGYILWELDKPQRSIEYFKRSLATGRSILMDSLVSLNGIGINYQKMDSLAESMRYFNKASVTALAAGNTDFNTVVLGSAAVTLYKMGRYDEAYDNIMKEKELSFKEKLWENASGAFYWLAKIELQRNRLAKCKALLDSFSAIMPSIRPDDYASFKKRHEAAYLYYEKLKDHKNALNAYKAFVHYDSLFLDHGNKNKISELELDAAVRVYESEMAYIERARKTRSVLQFIIVTAVSIVIAVFIYLLYKRIRRIEIDKTNTEKISHQRAAEIEVLKTQLLSQLESIRNDNTNFQAPPILKSNAGFSKVSFDEMPAELQEGELESNSEGIHFLREFNLTQKEQWNEFKNSFIKVYPDFENSIVDKIGPVSGAELRLMMLHKLGLSNKEIAQTLLISPDSVKKAKYRLYKKIGINSAEELDAFLA</sequence>
<feature type="domain" description="HTH luxR-type" evidence="2">
    <location>
        <begin position="582"/>
        <end position="609"/>
    </location>
</feature>
<organism evidence="3 4">
    <name type="scientific">Paraflavitalea soli</name>
    <dbReference type="NCBI Taxonomy" id="2315862"/>
    <lineage>
        <taxon>Bacteria</taxon>
        <taxon>Pseudomonadati</taxon>
        <taxon>Bacteroidota</taxon>
        <taxon>Chitinophagia</taxon>
        <taxon>Chitinophagales</taxon>
        <taxon>Chitinophagaceae</taxon>
        <taxon>Paraflavitalea</taxon>
    </lineage>
</organism>
<dbReference type="InterPro" id="IPR016032">
    <property type="entry name" value="Sig_transdc_resp-reg_C-effctor"/>
</dbReference>
<reference evidence="3 4" key="1">
    <citation type="submission" date="2018-09" db="EMBL/GenBank/DDBJ databases">
        <title>Genome sequencing of strain 6GH32-13.</title>
        <authorList>
            <person name="Weon H.-Y."/>
            <person name="Heo J."/>
            <person name="Kwon S.-W."/>
        </authorList>
    </citation>
    <scope>NUCLEOTIDE SEQUENCE [LARGE SCALE GENOMIC DNA]</scope>
    <source>
        <strain evidence="3 4">5GH32-13</strain>
    </source>
</reference>
<accession>A0A3B7MWB8</accession>
<dbReference type="RefSeq" id="WP_119050566.1">
    <property type="nucleotide sequence ID" value="NZ_CP032157.1"/>
</dbReference>
<gene>
    <name evidence="3" type="ORF">D3H65_12115</name>
</gene>
<dbReference type="Proteomes" id="UP000263900">
    <property type="component" value="Chromosome"/>
</dbReference>
<dbReference type="InterPro" id="IPR036388">
    <property type="entry name" value="WH-like_DNA-bd_sf"/>
</dbReference>
<dbReference type="SUPFAM" id="SSF48452">
    <property type="entry name" value="TPR-like"/>
    <property type="match status" value="1"/>
</dbReference>
<protein>
    <recommendedName>
        <fullName evidence="2">HTH luxR-type domain-containing protein</fullName>
    </recommendedName>
</protein>
<keyword evidence="1" id="KW-0812">Transmembrane</keyword>
<dbReference type="KEGG" id="pseg:D3H65_12115"/>
<dbReference type="SMART" id="SM00421">
    <property type="entry name" value="HTH_LUXR"/>
    <property type="match status" value="1"/>
</dbReference>
<keyword evidence="4" id="KW-1185">Reference proteome</keyword>
<dbReference type="Pfam" id="PF00196">
    <property type="entry name" value="GerE"/>
    <property type="match status" value="1"/>
</dbReference>
<feature type="transmembrane region" description="Helical" evidence="1">
    <location>
        <begin position="427"/>
        <end position="448"/>
    </location>
</feature>
<dbReference type="OrthoDB" id="614964at2"/>
<dbReference type="SUPFAM" id="SSF46894">
    <property type="entry name" value="C-terminal effector domain of the bipartite response regulators"/>
    <property type="match status" value="1"/>
</dbReference>
<evidence type="ECO:0000313" key="3">
    <source>
        <dbReference type="EMBL" id="AXY74681.1"/>
    </source>
</evidence>
<dbReference type="InterPro" id="IPR011990">
    <property type="entry name" value="TPR-like_helical_dom_sf"/>
</dbReference>
<evidence type="ECO:0000259" key="2">
    <source>
        <dbReference type="PROSITE" id="PS00622"/>
    </source>
</evidence>
<dbReference type="Gene3D" id="1.25.40.10">
    <property type="entry name" value="Tetratricopeptide repeat domain"/>
    <property type="match status" value="1"/>
</dbReference>
<keyword evidence="1" id="KW-1133">Transmembrane helix</keyword>
<evidence type="ECO:0000313" key="4">
    <source>
        <dbReference type="Proteomes" id="UP000263900"/>
    </source>
</evidence>
<dbReference type="EMBL" id="CP032157">
    <property type="protein sequence ID" value="AXY74681.1"/>
    <property type="molecule type" value="Genomic_DNA"/>
</dbReference>
<name>A0A3B7MWB8_9BACT</name>
<keyword evidence="1" id="KW-0472">Membrane</keyword>
<dbReference type="InterPro" id="IPR000792">
    <property type="entry name" value="Tscrpt_reg_LuxR_C"/>
</dbReference>
<dbReference type="GO" id="GO:0003677">
    <property type="term" value="F:DNA binding"/>
    <property type="evidence" value="ECO:0007669"/>
    <property type="project" value="InterPro"/>
</dbReference>
<proteinExistence type="predicted"/>